<organism evidence="5 6">
    <name type="scientific">Halomonas korlensis</name>
    <dbReference type="NCBI Taxonomy" id="463301"/>
    <lineage>
        <taxon>Bacteria</taxon>
        <taxon>Pseudomonadati</taxon>
        <taxon>Pseudomonadota</taxon>
        <taxon>Gammaproteobacteria</taxon>
        <taxon>Oceanospirillales</taxon>
        <taxon>Halomonadaceae</taxon>
        <taxon>Halomonas</taxon>
    </lineage>
</organism>
<dbReference type="PROSITE" id="PS50234">
    <property type="entry name" value="VWFA"/>
    <property type="match status" value="1"/>
</dbReference>
<name>A0A1I7FHI7_9GAMM</name>
<dbReference type="SUPFAM" id="SSF53300">
    <property type="entry name" value="vWA-like"/>
    <property type="match status" value="1"/>
</dbReference>
<sequence length="643" mass="70442">MAGWMLGQGRQYVRCLILGTVGLALCLAAQAGHAQAIEERPDVRVIIDVSGSMRENDPEQLSTSAMELLVSLLPWGVSAGVWTFGEQVDNPLPLGRVDAGWRDEALALSPALQSNQPHTDIEAALREAATAQANGWRHLVLLTDGVIDLPSSRGAKPEIDNQSRQRLVEELAPSFAEQGVVVHAVAFSDQVDLALMERVSQLTGGLSTTVGSPESLLGAFLDIFERIFPADQVPLIDGRFTIDPDVESFSALLFHEPDDEPITLVAPDGTTYRAEQHADEMRWQVEPRFDLIRVPDPQPGEWRLEGQTGGESRITVSSPLALRTNDLPTTLYLGFEVPVQAWLERDGEPANESAEKLDVFMELHDSQGDVQTAIQLQPRDGRFAGVLPPPALTGNSKLVIRAEGENFHRQRIQAVNVLPAIGLAHQPGANRVLLVAEHPRLDRNNTELSAELQGQTLQAEAVGPNRWHLPLPEIDDNVRLPLLVTARITLDGETQEIRLPRLLLNPEARVGIDLANEIGPTLAAERLEEEASAEDPGASSDNAADRFVAIVNELPRRAWALWEEGWPGLEHVAEQGKQDPWWRMAALIGVLVLLAAGVAMRLRRRTRPVSGLDSQPRKGSRPASRSRAVSKSRPGSHREEPYV</sequence>
<evidence type="ECO:0000256" key="3">
    <source>
        <dbReference type="SAM" id="SignalP"/>
    </source>
</evidence>
<keyword evidence="6" id="KW-1185">Reference proteome</keyword>
<feature type="chain" id="PRO_5011499646" evidence="3">
    <location>
        <begin position="37"/>
        <end position="643"/>
    </location>
</feature>
<keyword evidence="2" id="KW-0472">Membrane</keyword>
<feature type="transmembrane region" description="Helical" evidence="2">
    <location>
        <begin position="581"/>
        <end position="600"/>
    </location>
</feature>
<accession>A0A1I7FHI7</accession>
<evidence type="ECO:0000313" key="6">
    <source>
        <dbReference type="Proteomes" id="UP000198693"/>
    </source>
</evidence>
<gene>
    <name evidence="5" type="ORF">SAMN04487955_101488</name>
</gene>
<feature type="region of interest" description="Disordered" evidence="1">
    <location>
        <begin position="606"/>
        <end position="643"/>
    </location>
</feature>
<dbReference type="Pfam" id="PF13519">
    <property type="entry name" value="VWA_2"/>
    <property type="match status" value="1"/>
</dbReference>
<evidence type="ECO:0000259" key="4">
    <source>
        <dbReference type="PROSITE" id="PS50234"/>
    </source>
</evidence>
<keyword evidence="2" id="KW-1133">Transmembrane helix</keyword>
<dbReference type="EMBL" id="FPBP01000001">
    <property type="protein sequence ID" value="SFU35614.1"/>
    <property type="molecule type" value="Genomic_DNA"/>
</dbReference>
<evidence type="ECO:0000313" key="5">
    <source>
        <dbReference type="EMBL" id="SFU35614.1"/>
    </source>
</evidence>
<dbReference type="STRING" id="463301.SAMN04487955_101488"/>
<evidence type="ECO:0000256" key="2">
    <source>
        <dbReference type="SAM" id="Phobius"/>
    </source>
</evidence>
<dbReference type="OrthoDB" id="798937at2"/>
<dbReference type="SMART" id="SM00327">
    <property type="entry name" value="VWA"/>
    <property type="match status" value="1"/>
</dbReference>
<dbReference type="InterPro" id="IPR036465">
    <property type="entry name" value="vWFA_dom_sf"/>
</dbReference>
<dbReference type="Gene3D" id="3.40.50.410">
    <property type="entry name" value="von Willebrand factor, type A domain"/>
    <property type="match status" value="1"/>
</dbReference>
<feature type="signal peptide" evidence="3">
    <location>
        <begin position="1"/>
        <end position="36"/>
    </location>
</feature>
<dbReference type="CDD" id="cd00198">
    <property type="entry name" value="vWFA"/>
    <property type="match status" value="1"/>
</dbReference>
<protein>
    <submittedName>
        <fullName evidence="5">TIGR03503 family protein</fullName>
    </submittedName>
</protein>
<proteinExistence type="predicted"/>
<keyword evidence="2" id="KW-0812">Transmembrane</keyword>
<dbReference type="AlphaFoldDB" id="A0A1I7FHI7"/>
<feature type="domain" description="VWFA" evidence="4">
    <location>
        <begin position="42"/>
        <end position="227"/>
    </location>
</feature>
<dbReference type="InterPro" id="IPR002035">
    <property type="entry name" value="VWF_A"/>
</dbReference>
<keyword evidence="3" id="KW-0732">Signal</keyword>
<evidence type="ECO:0000256" key="1">
    <source>
        <dbReference type="SAM" id="MobiDB-lite"/>
    </source>
</evidence>
<dbReference type="Proteomes" id="UP000198693">
    <property type="component" value="Unassembled WGS sequence"/>
</dbReference>
<reference evidence="6" key="1">
    <citation type="submission" date="2016-10" db="EMBL/GenBank/DDBJ databases">
        <authorList>
            <person name="Varghese N."/>
            <person name="Submissions S."/>
        </authorList>
    </citation>
    <scope>NUCLEOTIDE SEQUENCE [LARGE SCALE GENOMIC DNA]</scope>
    <source>
        <strain evidence="6">CGMCC 1.6981</strain>
    </source>
</reference>